<accession>A0AAJ7L472</accession>
<organism evidence="1 2">
    <name type="scientific">Galendromus occidentalis</name>
    <name type="common">western predatory mite</name>
    <dbReference type="NCBI Taxonomy" id="34638"/>
    <lineage>
        <taxon>Eukaryota</taxon>
        <taxon>Metazoa</taxon>
        <taxon>Ecdysozoa</taxon>
        <taxon>Arthropoda</taxon>
        <taxon>Chelicerata</taxon>
        <taxon>Arachnida</taxon>
        <taxon>Acari</taxon>
        <taxon>Parasitiformes</taxon>
        <taxon>Mesostigmata</taxon>
        <taxon>Gamasina</taxon>
        <taxon>Phytoseioidea</taxon>
        <taxon>Phytoseiidae</taxon>
        <taxon>Typhlodrominae</taxon>
        <taxon>Galendromus</taxon>
    </lineage>
</organism>
<protein>
    <submittedName>
        <fullName evidence="2">Uncharacterized protein LOC108864341</fullName>
    </submittedName>
</protein>
<gene>
    <name evidence="2" type="primary">LOC108864341</name>
</gene>
<dbReference type="Proteomes" id="UP000694867">
    <property type="component" value="Unplaced"/>
</dbReference>
<proteinExistence type="predicted"/>
<dbReference type="RefSeq" id="XP_018495292.1">
    <property type="nucleotide sequence ID" value="XM_018639776.1"/>
</dbReference>
<dbReference type="AlphaFoldDB" id="A0AAJ7L472"/>
<sequence>MEPGVSHRTFADDTKLFADVSVPGNRDALQRTLANIETWANRWKLMISTPKSAVLHVLHDTPSHYALFGDIVPERVGVKDLGVLISSKLDPDAHITDVLMRSGRVANFIHRAFVSRLPRTYIRAYKALVLPILLYGSPAWRPWLMKHIRAIENFQKLFLRRTAYKCGIDVNCLVLPSISTLLDEADRSLCLSIIKNPDFSNFFDSAQTITRAQRKFKVPLARKNVVHHSFRWRVSRRSDVKEILPA</sequence>
<dbReference type="KEGG" id="goe:108864341"/>
<evidence type="ECO:0000313" key="2">
    <source>
        <dbReference type="RefSeq" id="XP_018495292.1"/>
    </source>
</evidence>
<name>A0AAJ7L472_9ACAR</name>
<reference evidence="2" key="1">
    <citation type="submission" date="2025-08" db="UniProtKB">
        <authorList>
            <consortium name="RefSeq"/>
        </authorList>
    </citation>
    <scope>IDENTIFICATION</scope>
</reference>
<keyword evidence="1" id="KW-1185">Reference proteome</keyword>
<dbReference type="PANTHER" id="PTHR33332">
    <property type="entry name" value="REVERSE TRANSCRIPTASE DOMAIN-CONTAINING PROTEIN"/>
    <property type="match status" value="1"/>
</dbReference>
<dbReference type="PRINTS" id="PR01345">
    <property type="entry name" value="CERVTRCPTASE"/>
</dbReference>
<dbReference type="GeneID" id="108864341"/>
<evidence type="ECO:0000313" key="1">
    <source>
        <dbReference type="Proteomes" id="UP000694867"/>
    </source>
</evidence>